<name>A0A8T9T0A5_9BACT</name>
<dbReference type="EMBL" id="CP095053">
    <property type="protein sequence ID" value="UOR07287.1"/>
    <property type="molecule type" value="Genomic_DNA"/>
</dbReference>
<organism evidence="1 2">
    <name type="scientific">Hymenobacter aerilatus</name>
    <dbReference type="NCBI Taxonomy" id="2932251"/>
    <lineage>
        <taxon>Bacteria</taxon>
        <taxon>Pseudomonadati</taxon>
        <taxon>Bacteroidota</taxon>
        <taxon>Cytophagia</taxon>
        <taxon>Cytophagales</taxon>
        <taxon>Hymenobacteraceae</taxon>
        <taxon>Hymenobacter</taxon>
    </lineage>
</organism>
<evidence type="ECO:0000313" key="2">
    <source>
        <dbReference type="Proteomes" id="UP000829925"/>
    </source>
</evidence>
<proteinExistence type="predicted"/>
<dbReference type="KEGG" id="haei:MUN82_09345"/>
<dbReference type="RefSeq" id="WP_245096923.1">
    <property type="nucleotide sequence ID" value="NZ_CP095053.1"/>
</dbReference>
<sequence length="320" mass="36636">MMPNDFQIKRYTPDCAHIWNELIEQSVNGSFMLKRSFMEYHQDRFDDFSCLIWKGSKLLAVFVAALPKQRVRNEHLIAHPGLTYGGVVTASDLQYLLLEELYGALFDFLKQHGFISLTIKLIPRVFCREYSDNGLFVLHKNGFALKNRELNSVIDLTQPFNIGSRQKNNLRKARKSNVQVGVSERFDVFWPILTDNLWQVHGVKPVHTLAEITYLHERHPENIELYVAQVENRILAGVVVFKEAHKGYLHSQYISTNAEGRLVGAVDAILYHILQQAQGIYQRLSFGISTVKGEVNYGLLSYKEGFGAKGEVVETYTKVL</sequence>
<reference evidence="1 2" key="1">
    <citation type="submission" date="2022-04" db="EMBL/GenBank/DDBJ databases">
        <title>Hymenobacter sp. isolated from the air.</title>
        <authorList>
            <person name="Won M."/>
            <person name="Lee C.-M."/>
            <person name="Woen H.-Y."/>
            <person name="Kwon S.-W."/>
        </authorList>
    </citation>
    <scope>NUCLEOTIDE SEQUENCE [LARGE SCALE GENOMIC DNA]</scope>
    <source>
        <strain evidence="2">5413 J-13</strain>
    </source>
</reference>
<dbReference type="InterPro" id="IPR050644">
    <property type="entry name" value="PG_Glycine_Bridge_Synth"/>
</dbReference>
<gene>
    <name evidence="1" type="ORF">MUN82_09345</name>
</gene>
<accession>A0A8T9T0A5</accession>
<dbReference type="Gene3D" id="3.40.630.30">
    <property type="match status" value="1"/>
</dbReference>
<dbReference type="SUPFAM" id="SSF55729">
    <property type="entry name" value="Acyl-CoA N-acyltransferases (Nat)"/>
    <property type="match status" value="1"/>
</dbReference>
<dbReference type="PANTHER" id="PTHR36174">
    <property type="entry name" value="LIPID II:GLYCINE GLYCYLTRANSFERASE"/>
    <property type="match status" value="1"/>
</dbReference>
<dbReference type="InterPro" id="IPR016181">
    <property type="entry name" value="Acyl_CoA_acyltransferase"/>
</dbReference>
<dbReference type="AlphaFoldDB" id="A0A8T9T0A5"/>
<evidence type="ECO:0000313" key="1">
    <source>
        <dbReference type="EMBL" id="UOR07287.1"/>
    </source>
</evidence>
<protein>
    <submittedName>
        <fullName evidence="1">GNAT family N-acetyltransferase</fullName>
    </submittedName>
</protein>
<dbReference type="Proteomes" id="UP000829925">
    <property type="component" value="Chromosome"/>
</dbReference>
<dbReference type="PANTHER" id="PTHR36174:SF1">
    <property type="entry name" value="LIPID II:GLYCINE GLYCYLTRANSFERASE"/>
    <property type="match status" value="1"/>
</dbReference>
<keyword evidence="2" id="KW-1185">Reference proteome</keyword>